<evidence type="ECO:0000313" key="3">
    <source>
        <dbReference type="Proteomes" id="UP000606274"/>
    </source>
</evidence>
<reference evidence="2" key="1">
    <citation type="submission" date="2020-08" db="EMBL/GenBank/DDBJ databases">
        <title>Chromosome-level assembly of Southern catfish (Silurus meridionalis) provides insights into visual adaptation to the nocturnal and benthic lifestyles.</title>
        <authorList>
            <person name="Zhang Y."/>
            <person name="Wang D."/>
            <person name="Peng Z."/>
        </authorList>
    </citation>
    <scope>NUCLEOTIDE SEQUENCE</scope>
    <source>
        <strain evidence="2">SWU-2019-XX</strain>
        <tissue evidence="2">Muscle</tissue>
    </source>
</reference>
<feature type="chain" id="PRO_5035724886" evidence="1">
    <location>
        <begin position="23"/>
        <end position="109"/>
    </location>
</feature>
<dbReference type="EMBL" id="JABFDY010000018">
    <property type="protein sequence ID" value="KAF7694340.1"/>
    <property type="molecule type" value="Genomic_DNA"/>
</dbReference>
<organism evidence="2 3">
    <name type="scientific">Silurus meridionalis</name>
    <name type="common">Southern catfish</name>
    <name type="synonym">Silurus soldatovi meridionalis</name>
    <dbReference type="NCBI Taxonomy" id="175797"/>
    <lineage>
        <taxon>Eukaryota</taxon>
        <taxon>Metazoa</taxon>
        <taxon>Chordata</taxon>
        <taxon>Craniata</taxon>
        <taxon>Vertebrata</taxon>
        <taxon>Euteleostomi</taxon>
        <taxon>Actinopterygii</taxon>
        <taxon>Neopterygii</taxon>
        <taxon>Teleostei</taxon>
        <taxon>Ostariophysi</taxon>
        <taxon>Siluriformes</taxon>
        <taxon>Siluridae</taxon>
        <taxon>Silurus</taxon>
    </lineage>
</organism>
<keyword evidence="3" id="KW-1185">Reference proteome</keyword>
<comment type="caution">
    <text evidence="2">The sequence shown here is derived from an EMBL/GenBank/DDBJ whole genome shotgun (WGS) entry which is preliminary data.</text>
</comment>
<name>A0A8T0AQB1_SILME</name>
<dbReference type="Proteomes" id="UP000606274">
    <property type="component" value="Unassembled WGS sequence"/>
</dbReference>
<feature type="signal peptide" evidence="1">
    <location>
        <begin position="1"/>
        <end position="22"/>
    </location>
</feature>
<dbReference type="AlphaFoldDB" id="A0A8T0AQB1"/>
<keyword evidence="1" id="KW-0732">Signal</keyword>
<accession>A0A8T0AQB1</accession>
<evidence type="ECO:0000256" key="1">
    <source>
        <dbReference type="SAM" id="SignalP"/>
    </source>
</evidence>
<evidence type="ECO:0000313" key="2">
    <source>
        <dbReference type="EMBL" id="KAF7694340.1"/>
    </source>
</evidence>
<protein>
    <submittedName>
        <fullName evidence="2">Uncharacterized protein</fullName>
    </submittedName>
</protein>
<proteinExistence type="predicted"/>
<gene>
    <name evidence="2" type="ORF">HF521_008093</name>
</gene>
<sequence length="109" mass="12747">MAVGCGHLWTVILLCLIGQTAAFGELDERDWEYLGSDVASLHRLKGLANRFKHQPIRVQHDYKLRTPRESDGYYEALQRHSKWNNRNKGSISYSEPTNNPRVEWYNMLK</sequence>